<comment type="caution">
    <text evidence="1">The sequence shown here is derived from an EMBL/GenBank/DDBJ whole genome shotgun (WGS) entry which is preliminary data.</text>
</comment>
<sequence>MMDEAKQIELLMLVQRCCRAGELSSEQGQLMTRATTRPSEPGNIEILNELLERHGLETIKPVEISPNPLQAAECLNLPRWRPMTSRKP</sequence>
<accession>A0AAV6V876</accession>
<gene>
    <name evidence="1" type="ORF">JTE90_025637</name>
</gene>
<evidence type="ECO:0000313" key="1">
    <source>
        <dbReference type="EMBL" id="KAG8192930.1"/>
    </source>
</evidence>
<protein>
    <submittedName>
        <fullName evidence="1">Uncharacterized protein</fullName>
    </submittedName>
</protein>
<name>A0AAV6V876_9ARAC</name>
<keyword evidence="2" id="KW-1185">Reference proteome</keyword>
<evidence type="ECO:0000313" key="2">
    <source>
        <dbReference type="Proteomes" id="UP000827092"/>
    </source>
</evidence>
<dbReference type="Proteomes" id="UP000827092">
    <property type="component" value="Unassembled WGS sequence"/>
</dbReference>
<reference evidence="1 2" key="1">
    <citation type="journal article" date="2022" name="Nat. Ecol. Evol.">
        <title>A masculinizing supergene underlies an exaggerated male reproductive morph in a spider.</title>
        <authorList>
            <person name="Hendrickx F."/>
            <person name="De Corte Z."/>
            <person name="Sonet G."/>
            <person name="Van Belleghem S.M."/>
            <person name="Kostlbacher S."/>
            <person name="Vangestel C."/>
        </authorList>
    </citation>
    <scope>NUCLEOTIDE SEQUENCE [LARGE SCALE GENOMIC DNA]</scope>
    <source>
        <strain evidence="1">W744_W776</strain>
    </source>
</reference>
<dbReference type="AlphaFoldDB" id="A0AAV6V876"/>
<dbReference type="EMBL" id="JAFNEN010000133">
    <property type="protein sequence ID" value="KAG8192930.1"/>
    <property type="molecule type" value="Genomic_DNA"/>
</dbReference>
<proteinExistence type="predicted"/>
<organism evidence="1 2">
    <name type="scientific">Oedothorax gibbosus</name>
    <dbReference type="NCBI Taxonomy" id="931172"/>
    <lineage>
        <taxon>Eukaryota</taxon>
        <taxon>Metazoa</taxon>
        <taxon>Ecdysozoa</taxon>
        <taxon>Arthropoda</taxon>
        <taxon>Chelicerata</taxon>
        <taxon>Arachnida</taxon>
        <taxon>Araneae</taxon>
        <taxon>Araneomorphae</taxon>
        <taxon>Entelegynae</taxon>
        <taxon>Araneoidea</taxon>
        <taxon>Linyphiidae</taxon>
        <taxon>Erigoninae</taxon>
        <taxon>Oedothorax</taxon>
    </lineage>
</organism>